<evidence type="ECO:0000313" key="1">
    <source>
        <dbReference type="EMBL" id="TCC92498.1"/>
    </source>
</evidence>
<dbReference type="PROSITE" id="PS51257">
    <property type="entry name" value="PROKAR_LIPOPROTEIN"/>
    <property type="match status" value="1"/>
</dbReference>
<name>A0A4R0MYS2_9SPHI</name>
<gene>
    <name evidence="1" type="ORF">EZ444_19040</name>
</gene>
<dbReference type="Proteomes" id="UP000291117">
    <property type="component" value="Unassembled WGS sequence"/>
</dbReference>
<organism evidence="1 2">
    <name type="scientific">Pedobacter hiemivivus</name>
    <dbReference type="NCBI Taxonomy" id="2530454"/>
    <lineage>
        <taxon>Bacteria</taxon>
        <taxon>Pseudomonadati</taxon>
        <taxon>Bacteroidota</taxon>
        <taxon>Sphingobacteriia</taxon>
        <taxon>Sphingobacteriales</taxon>
        <taxon>Sphingobacteriaceae</taxon>
        <taxon>Pedobacter</taxon>
    </lineage>
</organism>
<dbReference type="AlphaFoldDB" id="A0A4R0MYS2"/>
<dbReference type="SUPFAM" id="SSF141072">
    <property type="entry name" value="CalX-like"/>
    <property type="match status" value="1"/>
</dbReference>
<proteinExistence type="predicted"/>
<accession>A0A4R0MYS2</accession>
<protein>
    <recommendedName>
        <fullName evidence="3">DUF1735 domain-containing protein</fullName>
    </recommendedName>
</protein>
<dbReference type="RefSeq" id="WP_131610734.1">
    <property type="nucleotide sequence ID" value="NZ_SJSM01000014.1"/>
</dbReference>
<reference evidence="1 2" key="1">
    <citation type="submission" date="2019-02" db="EMBL/GenBank/DDBJ databases">
        <title>Pedobacter sp. RP-3-8 sp. nov., isolated from Arctic soil.</title>
        <authorList>
            <person name="Dahal R.H."/>
        </authorList>
    </citation>
    <scope>NUCLEOTIDE SEQUENCE [LARGE SCALE GENOMIC DNA]</scope>
    <source>
        <strain evidence="1 2">RP-3-8</strain>
    </source>
</reference>
<dbReference type="EMBL" id="SJSM01000014">
    <property type="protein sequence ID" value="TCC92498.1"/>
    <property type="molecule type" value="Genomic_DNA"/>
</dbReference>
<dbReference type="Gene3D" id="2.60.40.2030">
    <property type="match status" value="1"/>
</dbReference>
<evidence type="ECO:0000313" key="2">
    <source>
        <dbReference type="Proteomes" id="UP000291117"/>
    </source>
</evidence>
<comment type="caution">
    <text evidence="1">The sequence shown here is derived from an EMBL/GenBank/DDBJ whole genome shotgun (WGS) entry which is preliminary data.</text>
</comment>
<dbReference type="InterPro" id="IPR038081">
    <property type="entry name" value="CalX-like_sf"/>
</dbReference>
<dbReference type="OrthoDB" id="599434at2"/>
<sequence length="163" mass="17187">MKTLIVIKISLIVLLFGIAVVGCKKDEKNYPDIPNAVYIVAKVNTGPYPGAVTAVGNTASGSPAVPVAGARVYVNTPKDYDVVVNFTISGTAVVDVNYTMPTYTSVTIPAGQYSAEILIPIKNVAVTVNKTIIITLTSASNNVELGLGSVKSYKNFTYTITKP</sequence>
<evidence type="ECO:0008006" key="3">
    <source>
        <dbReference type="Google" id="ProtNLM"/>
    </source>
</evidence>
<keyword evidence="2" id="KW-1185">Reference proteome</keyword>